<protein>
    <recommendedName>
        <fullName evidence="1">Rab3-GAP regulatory subunit N-terminal domain-containing protein</fullName>
    </recommendedName>
</protein>
<name>A0A9D4L3Q7_DREPO</name>
<reference evidence="2" key="2">
    <citation type="submission" date="2020-11" db="EMBL/GenBank/DDBJ databases">
        <authorList>
            <person name="McCartney M.A."/>
            <person name="Auch B."/>
            <person name="Kono T."/>
            <person name="Mallez S."/>
            <person name="Becker A."/>
            <person name="Gohl D.M."/>
            <person name="Silverstein K.A.T."/>
            <person name="Koren S."/>
            <person name="Bechman K.B."/>
            <person name="Herman A."/>
            <person name="Abrahante J.E."/>
            <person name="Garbe J."/>
        </authorList>
    </citation>
    <scope>NUCLEOTIDE SEQUENCE</scope>
    <source>
        <strain evidence="2">Duluth1</strain>
        <tissue evidence="2">Whole animal</tissue>
    </source>
</reference>
<proteinExistence type="predicted"/>
<feature type="domain" description="Rab3-GAP regulatory subunit N-terminal" evidence="1">
    <location>
        <begin position="8"/>
        <end position="55"/>
    </location>
</feature>
<gene>
    <name evidence="2" type="ORF">DPMN_093857</name>
</gene>
<dbReference type="Proteomes" id="UP000828390">
    <property type="component" value="Unassembled WGS sequence"/>
</dbReference>
<sequence>MYEYAIGSEFVTSLLCLPLASQKMSTQGAPDWTCVLVGLSSGFVRIYTEVNTSLLTLLHHL</sequence>
<dbReference type="InterPro" id="IPR032839">
    <property type="entry name" value="RAB3GAP_N"/>
</dbReference>
<comment type="caution">
    <text evidence="2">The sequence shown here is derived from an EMBL/GenBank/DDBJ whole genome shotgun (WGS) entry which is preliminary data.</text>
</comment>
<evidence type="ECO:0000313" key="3">
    <source>
        <dbReference type="Proteomes" id="UP000828390"/>
    </source>
</evidence>
<dbReference type="Pfam" id="PF14655">
    <property type="entry name" value="RAB3GAP2_N"/>
    <property type="match status" value="1"/>
</dbReference>
<evidence type="ECO:0000313" key="2">
    <source>
        <dbReference type="EMBL" id="KAH3851377.1"/>
    </source>
</evidence>
<dbReference type="AlphaFoldDB" id="A0A9D4L3Q7"/>
<accession>A0A9D4L3Q7</accession>
<evidence type="ECO:0000259" key="1">
    <source>
        <dbReference type="Pfam" id="PF14655"/>
    </source>
</evidence>
<dbReference type="EMBL" id="JAIWYP010000003">
    <property type="protein sequence ID" value="KAH3851377.1"/>
    <property type="molecule type" value="Genomic_DNA"/>
</dbReference>
<keyword evidence="3" id="KW-1185">Reference proteome</keyword>
<organism evidence="2 3">
    <name type="scientific">Dreissena polymorpha</name>
    <name type="common">Zebra mussel</name>
    <name type="synonym">Mytilus polymorpha</name>
    <dbReference type="NCBI Taxonomy" id="45954"/>
    <lineage>
        <taxon>Eukaryota</taxon>
        <taxon>Metazoa</taxon>
        <taxon>Spiralia</taxon>
        <taxon>Lophotrochozoa</taxon>
        <taxon>Mollusca</taxon>
        <taxon>Bivalvia</taxon>
        <taxon>Autobranchia</taxon>
        <taxon>Heteroconchia</taxon>
        <taxon>Euheterodonta</taxon>
        <taxon>Imparidentia</taxon>
        <taxon>Neoheterodontei</taxon>
        <taxon>Myida</taxon>
        <taxon>Dreissenoidea</taxon>
        <taxon>Dreissenidae</taxon>
        <taxon>Dreissena</taxon>
    </lineage>
</organism>
<reference evidence="2" key="1">
    <citation type="journal article" date="2019" name="bioRxiv">
        <title>The Genome of the Zebra Mussel, Dreissena polymorpha: A Resource for Invasive Species Research.</title>
        <authorList>
            <person name="McCartney M.A."/>
            <person name="Auch B."/>
            <person name="Kono T."/>
            <person name="Mallez S."/>
            <person name="Zhang Y."/>
            <person name="Obille A."/>
            <person name="Becker A."/>
            <person name="Abrahante J.E."/>
            <person name="Garbe J."/>
            <person name="Badalamenti J.P."/>
            <person name="Herman A."/>
            <person name="Mangelson H."/>
            <person name="Liachko I."/>
            <person name="Sullivan S."/>
            <person name="Sone E.D."/>
            <person name="Koren S."/>
            <person name="Silverstein K.A.T."/>
            <person name="Beckman K.B."/>
            <person name="Gohl D.M."/>
        </authorList>
    </citation>
    <scope>NUCLEOTIDE SEQUENCE</scope>
    <source>
        <strain evidence="2">Duluth1</strain>
        <tissue evidence="2">Whole animal</tissue>
    </source>
</reference>